<dbReference type="InterPro" id="IPR043133">
    <property type="entry name" value="GTP-CH-I_C/QueF"/>
</dbReference>
<evidence type="ECO:0000259" key="7">
    <source>
        <dbReference type="SMART" id="SM00905"/>
    </source>
</evidence>
<keyword evidence="9" id="KW-1185">Reference proteome</keyword>
<comment type="caution">
    <text evidence="8">The sequence shown here is derived from an EMBL/GenBank/DDBJ whole genome shotgun (WGS) entry which is preliminary data.</text>
</comment>
<evidence type="ECO:0000256" key="1">
    <source>
        <dbReference type="ARBA" id="ARBA00001353"/>
    </source>
</evidence>
<dbReference type="GO" id="GO:0004150">
    <property type="term" value="F:dihydroneopterin aldolase activity"/>
    <property type="evidence" value="ECO:0007669"/>
    <property type="project" value="UniProtKB-UniRule"/>
</dbReference>
<dbReference type="AlphaFoldDB" id="A0A9X3WZP5"/>
<protein>
    <recommendedName>
        <fullName evidence="6">7,8-dihydroneopterin aldolase</fullName>
        <ecNumber evidence="6">4.1.2.25</ecNumber>
    </recommendedName>
</protein>
<evidence type="ECO:0000313" key="8">
    <source>
        <dbReference type="EMBL" id="MDC3426244.1"/>
    </source>
</evidence>
<comment type="pathway">
    <text evidence="2 6">Cofactor biosynthesis; tetrahydrofolate biosynthesis; 2-amino-4-hydroxy-6-hydroxymethyl-7,8-dihydropteridine diphosphate from 7,8-dihydroneopterin triphosphate: step 3/4.</text>
</comment>
<dbReference type="EMBL" id="JAMQKB010000037">
    <property type="protein sequence ID" value="MDC3426244.1"/>
    <property type="molecule type" value="Genomic_DNA"/>
</dbReference>
<dbReference type="InterPro" id="IPR006156">
    <property type="entry name" value="Dihydroneopterin_aldolase"/>
</dbReference>
<evidence type="ECO:0000256" key="4">
    <source>
        <dbReference type="ARBA" id="ARBA00022909"/>
    </source>
</evidence>
<dbReference type="RefSeq" id="WP_272438069.1">
    <property type="nucleotide sequence ID" value="NZ_JAMQKB010000037.1"/>
</dbReference>
<dbReference type="Proteomes" id="UP001145050">
    <property type="component" value="Unassembled WGS sequence"/>
</dbReference>
<evidence type="ECO:0000313" key="9">
    <source>
        <dbReference type="Proteomes" id="UP001145050"/>
    </source>
</evidence>
<dbReference type="EC" id="4.1.2.25" evidence="6"/>
<evidence type="ECO:0000256" key="5">
    <source>
        <dbReference type="ARBA" id="ARBA00023239"/>
    </source>
</evidence>
<dbReference type="GO" id="GO:0046656">
    <property type="term" value="P:folic acid biosynthetic process"/>
    <property type="evidence" value="ECO:0007669"/>
    <property type="project" value="UniProtKB-UniRule"/>
</dbReference>
<evidence type="ECO:0000256" key="3">
    <source>
        <dbReference type="ARBA" id="ARBA00005708"/>
    </source>
</evidence>
<dbReference type="Gene3D" id="3.30.1130.10">
    <property type="match status" value="1"/>
</dbReference>
<dbReference type="PANTHER" id="PTHR42844">
    <property type="entry name" value="DIHYDRONEOPTERIN ALDOLASE 1-RELATED"/>
    <property type="match status" value="1"/>
</dbReference>
<dbReference type="GO" id="GO:0005737">
    <property type="term" value="C:cytoplasm"/>
    <property type="evidence" value="ECO:0007669"/>
    <property type="project" value="TreeGrafter"/>
</dbReference>
<gene>
    <name evidence="8" type="primary">folB</name>
    <name evidence="8" type="ORF">NC797_17250</name>
</gene>
<comment type="similarity">
    <text evidence="3 6">Belongs to the DHNA family.</text>
</comment>
<dbReference type="CDD" id="cd00534">
    <property type="entry name" value="DHNA_DHNTPE"/>
    <property type="match status" value="1"/>
</dbReference>
<dbReference type="SUPFAM" id="SSF55620">
    <property type="entry name" value="Tetrahydrobiopterin biosynthesis enzymes-like"/>
    <property type="match status" value="1"/>
</dbReference>
<evidence type="ECO:0000256" key="6">
    <source>
        <dbReference type="RuleBase" id="RU362079"/>
    </source>
</evidence>
<accession>A0A9X3WZP5</accession>
<dbReference type="InterPro" id="IPR006157">
    <property type="entry name" value="FolB_dom"/>
</dbReference>
<dbReference type="NCBIfam" id="TIGR00525">
    <property type="entry name" value="folB"/>
    <property type="match status" value="1"/>
</dbReference>
<sequence>MDKIYLNRMEFYGYHGVFPEEKRLGQRYMVDVALELDLKVPGETDKMEDSIDYGRVYEMTKNIVEGDAKNLIETVAENIANQFFAKFDKLSGCTVKVIKPNPPIPGHYQSVGVEIHRTRSI</sequence>
<keyword evidence="5 6" id="KW-0456">Lyase</keyword>
<comment type="catalytic activity">
    <reaction evidence="1 6">
        <text>7,8-dihydroneopterin = 6-hydroxymethyl-7,8-dihydropterin + glycolaldehyde</text>
        <dbReference type="Rhea" id="RHEA:10540"/>
        <dbReference type="ChEBI" id="CHEBI:17001"/>
        <dbReference type="ChEBI" id="CHEBI:17071"/>
        <dbReference type="ChEBI" id="CHEBI:44841"/>
        <dbReference type="EC" id="4.1.2.25"/>
    </reaction>
</comment>
<comment type="function">
    <text evidence="6">Catalyzes the conversion of 7,8-dihydroneopterin to 6-hydroxymethyl-7,8-dihydropterin.</text>
</comment>
<feature type="domain" description="Dihydroneopterin aldolase/epimerase" evidence="7">
    <location>
        <begin position="4"/>
        <end position="117"/>
    </location>
</feature>
<dbReference type="PANTHER" id="PTHR42844:SF1">
    <property type="entry name" value="DIHYDRONEOPTERIN ALDOLASE 1-RELATED"/>
    <property type="match status" value="1"/>
</dbReference>
<reference evidence="8" key="1">
    <citation type="submission" date="2022-06" db="EMBL/GenBank/DDBJ databases">
        <title>Aquibacillus sp. a new bacterium isolated from soil saline samples.</title>
        <authorList>
            <person name="Galisteo C."/>
            <person name="De La Haba R."/>
            <person name="Sanchez-Porro C."/>
            <person name="Ventosa A."/>
        </authorList>
    </citation>
    <scope>NUCLEOTIDE SEQUENCE</scope>
    <source>
        <strain evidence="8">3ASR75-11</strain>
    </source>
</reference>
<dbReference type="Pfam" id="PF02152">
    <property type="entry name" value="FolB"/>
    <property type="match status" value="1"/>
</dbReference>
<proteinExistence type="inferred from homology"/>
<evidence type="ECO:0000256" key="2">
    <source>
        <dbReference type="ARBA" id="ARBA00005013"/>
    </source>
</evidence>
<name>A0A9X3WZP5_9BACI</name>
<dbReference type="SMART" id="SM00905">
    <property type="entry name" value="FolB"/>
    <property type="match status" value="1"/>
</dbReference>
<keyword evidence="4 6" id="KW-0289">Folate biosynthesis</keyword>
<dbReference type="FunFam" id="3.30.1130.10:FF:000003">
    <property type="entry name" value="7,8-dihydroneopterin aldolase"/>
    <property type="match status" value="1"/>
</dbReference>
<organism evidence="8 9">
    <name type="scientific">Terrihalobacillus insolitus</name>
    <dbReference type="NCBI Taxonomy" id="2950438"/>
    <lineage>
        <taxon>Bacteria</taxon>
        <taxon>Bacillati</taxon>
        <taxon>Bacillota</taxon>
        <taxon>Bacilli</taxon>
        <taxon>Bacillales</taxon>
        <taxon>Bacillaceae</taxon>
        <taxon>Terrihalobacillus</taxon>
    </lineage>
</organism>
<dbReference type="GO" id="GO:0046654">
    <property type="term" value="P:tetrahydrofolate biosynthetic process"/>
    <property type="evidence" value="ECO:0007669"/>
    <property type="project" value="UniProtKB-UniRule"/>
</dbReference>
<dbReference type="NCBIfam" id="TIGR00526">
    <property type="entry name" value="folB_dom"/>
    <property type="match status" value="1"/>
</dbReference>